<evidence type="ECO:0000256" key="2">
    <source>
        <dbReference type="ARBA" id="ARBA00006275"/>
    </source>
</evidence>
<dbReference type="Pfam" id="PF07980">
    <property type="entry name" value="SusD_RagB"/>
    <property type="match status" value="1"/>
</dbReference>
<keyword evidence="9" id="KW-1185">Reference proteome</keyword>
<evidence type="ECO:0000259" key="6">
    <source>
        <dbReference type="Pfam" id="PF07980"/>
    </source>
</evidence>
<dbReference type="Gene3D" id="1.25.40.390">
    <property type="match status" value="1"/>
</dbReference>
<keyword evidence="4" id="KW-0472">Membrane</keyword>
<dbReference type="InterPro" id="IPR033985">
    <property type="entry name" value="SusD-like_N"/>
</dbReference>
<keyword evidence="5" id="KW-0998">Cell outer membrane</keyword>
<dbReference type="PROSITE" id="PS51257">
    <property type="entry name" value="PROKAR_LIPOPROTEIN"/>
    <property type="match status" value="1"/>
</dbReference>
<feature type="domain" description="SusD-like N-terminal" evidence="7">
    <location>
        <begin position="75"/>
        <end position="227"/>
    </location>
</feature>
<keyword evidence="3" id="KW-0732">Signal</keyword>
<evidence type="ECO:0000256" key="5">
    <source>
        <dbReference type="ARBA" id="ARBA00023237"/>
    </source>
</evidence>
<dbReference type="InterPro" id="IPR012944">
    <property type="entry name" value="SusD_RagB_dom"/>
</dbReference>
<accession>A0A5D4H785</accession>
<name>A0A5D4H785_9SPHI</name>
<dbReference type="GO" id="GO:0009279">
    <property type="term" value="C:cell outer membrane"/>
    <property type="evidence" value="ECO:0007669"/>
    <property type="project" value="UniProtKB-SubCell"/>
</dbReference>
<evidence type="ECO:0000259" key="7">
    <source>
        <dbReference type="Pfam" id="PF14322"/>
    </source>
</evidence>
<organism evidence="8 9">
    <name type="scientific">Sphingobacterium phlebotomi</name>
    <dbReference type="NCBI Taxonomy" id="2605433"/>
    <lineage>
        <taxon>Bacteria</taxon>
        <taxon>Pseudomonadati</taxon>
        <taxon>Bacteroidota</taxon>
        <taxon>Sphingobacteriia</taxon>
        <taxon>Sphingobacteriales</taxon>
        <taxon>Sphingobacteriaceae</taxon>
        <taxon>Sphingobacterium</taxon>
    </lineage>
</organism>
<dbReference type="Proteomes" id="UP000322362">
    <property type="component" value="Unassembled WGS sequence"/>
</dbReference>
<feature type="domain" description="RagB/SusD" evidence="6">
    <location>
        <begin position="316"/>
        <end position="626"/>
    </location>
</feature>
<reference evidence="8 9" key="1">
    <citation type="submission" date="2019-08" db="EMBL/GenBank/DDBJ databases">
        <title>Phlebobacter frassis gen. nov. sp. nov., a new member of family Sphingobacteriaceae isolated from sand fly rearing media.</title>
        <authorList>
            <person name="Kakumanu M.L."/>
            <person name="Marayati B.F."/>
            <person name="Wada-Katsumata A."/>
            <person name="Wasserberg G."/>
            <person name="Schal C."/>
            <person name="Apperson C.S."/>
            <person name="Ponnusamy L."/>
        </authorList>
    </citation>
    <scope>NUCLEOTIDE SEQUENCE [LARGE SCALE GENOMIC DNA]</scope>
    <source>
        <strain evidence="8 9">SSI9</strain>
    </source>
</reference>
<sequence length="626" mass="71899">MKFKKHILYLFFAGTLTSCNYLDVTPDNIPTLDYAFRTPLTAEKYLFTCYSWLPGFADPYSGNPAIAGADEMWFNSYYEYNSFAIARGLQNVQDPIINYWQGGSKGGHNMFMGIRDCNIFLDNIHLVPNMSDYDKAKMSAEAKFLKAYYHFWLMRMYGPIPIMHESPPISVGVEEVKLVTRDPIDQVVDYIVGLLDEAIADLPDRVQFDVEELGRITKPIAMAIKAQVLVTAASPLFNGNMDFPQYRNARGEVLFNSQYDEQKWVRAADACREAVDLCHDLDMKLHYIGNIGHVISDTTQTELDLRTAMTERWNSEIIWGSTNSTAGGIQTAAYPRLFPGNATYFGGYLSVPFSIVESFYSENGVPIEEDTSWDYANRYTLKTAERIDRNYIKEGYTTASLNFDREPRFYAYLGFDGGRWYGHGRLTDDETFYVESRLGGAASGHAYAYSATGYLPKKVVNYLNAAQAAQWTVQRYPWPIMRLADLYLLYAEASNEVFGPSPEIFHYLNLIRTRAGLQSIEESWSNYSNQPNKYNTKQGLRDIIRRERSIELAFEGSRFWDLRRWRTAPQVLNNPIVGWDTQQQAPETYYRPVVIFNQTFGLKDYFWPIQESEMLRNKGLIQSPGW</sequence>
<dbReference type="Pfam" id="PF14322">
    <property type="entry name" value="SusD-like_3"/>
    <property type="match status" value="1"/>
</dbReference>
<evidence type="ECO:0000313" key="8">
    <source>
        <dbReference type="EMBL" id="TYR36467.1"/>
    </source>
</evidence>
<dbReference type="RefSeq" id="WP_148918724.1">
    <property type="nucleotide sequence ID" value="NZ_VTAV01000004.1"/>
</dbReference>
<protein>
    <submittedName>
        <fullName evidence="8">RagB/SusD family nutrient uptake outer membrane protein</fullName>
    </submittedName>
</protein>
<dbReference type="EMBL" id="VTAV01000004">
    <property type="protein sequence ID" value="TYR36467.1"/>
    <property type="molecule type" value="Genomic_DNA"/>
</dbReference>
<comment type="subcellular location">
    <subcellularLocation>
        <location evidence="1">Cell outer membrane</location>
    </subcellularLocation>
</comment>
<dbReference type="InterPro" id="IPR011990">
    <property type="entry name" value="TPR-like_helical_dom_sf"/>
</dbReference>
<dbReference type="SUPFAM" id="SSF48452">
    <property type="entry name" value="TPR-like"/>
    <property type="match status" value="1"/>
</dbReference>
<evidence type="ECO:0000256" key="1">
    <source>
        <dbReference type="ARBA" id="ARBA00004442"/>
    </source>
</evidence>
<proteinExistence type="inferred from homology"/>
<dbReference type="AlphaFoldDB" id="A0A5D4H785"/>
<comment type="caution">
    <text evidence="8">The sequence shown here is derived from an EMBL/GenBank/DDBJ whole genome shotgun (WGS) entry which is preliminary data.</text>
</comment>
<comment type="similarity">
    <text evidence="2">Belongs to the SusD family.</text>
</comment>
<gene>
    <name evidence="8" type="ORF">FXV77_08090</name>
</gene>
<evidence type="ECO:0000313" key="9">
    <source>
        <dbReference type="Proteomes" id="UP000322362"/>
    </source>
</evidence>
<evidence type="ECO:0000256" key="3">
    <source>
        <dbReference type="ARBA" id="ARBA00022729"/>
    </source>
</evidence>
<evidence type="ECO:0000256" key="4">
    <source>
        <dbReference type="ARBA" id="ARBA00023136"/>
    </source>
</evidence>